<dbReference type="STRING" id="698762.SAMN00808754_1004"/>
<dbReference type="RefSeq" id="WP_084664500.1">
    <property type="nucleotide sequence ID" value="NZ_LT838272.1"/>
</dbReference>
<name>A0A1W1VML8_9FIRM</name>
<dbReference type="InterPro" id="IPR038071">
    <property type="entry name" value="UROD/MetE-like_sf"/>
</dbReference>
<evidence type="ECO:0008006" key="3">
    <source>
        <dbReference type="Google" id="ProtNLM"/>
    </source>
</evidence>
<dbReference type="EMBL" id="LT838272">
    <property type="protein sequence ID" value="SMB94291.1"/>
    <property type="molecule type" value="Genomic_DNA"/>
</dbReference>
<proteinExistence type="predicted"/>
<reference evidence="1 2" key="1">
    <citation type="submission" date="2017-04" db="EMBL/GenBank/DDBJ databases">
        <authorList>
            <person name="Afonso C.L."/>
            <person name="Miller P.J."/>
            <person name="Scott M.A."/>
            <person name="Spackman E."/>
            <person name="Goraichik I."/>
            <person name="Dimitrov K.M."/>
            <person name="Suarez D.L."/>
            <person name="Swayne D.E."/>
        </authorList>
    </citation>
    <scope>NUCLEOTIDE SEQUENCE [LARGE SCALE GENOMIC DNA]</scope>
    <source>
        <strain evidence="1 2">ToBE</strain>
    </source>
</reference>
<accession>A0A1W1VML8</accession>
<dbReference type="AlphaFoldDB" id="A0A1W1VML8"/>
<dbReference type="Proteomes" id="UP000192569">
    <property type="component" value="Chromosome I"/>
</dbReference>
<evidence type="ECO:0000313" key="1">
    <source>
        <dbReference type="EMBL" id="SMB94291.1"/>
    </source>
</evidence>
<dbReference type="SUPFAM" id="SSF51726">
    <property type="entry name" value="UROD/MetE-like"/>
    <property type="match status" value="1"/>
</dbReference>
<keyword evidence="2" id="KW-1185">Reference proteome</keyword>
<dbReference type="Gene3D" id="3.20.20.210">
    <property type="match status" value="1"/>
</dbReference>
<sequence>MQVPGNFLPCGIGSLPFKEPEPALELIFQSMPQIPHWPQLPRRGRIEHFVYQSLAPLVRLGLIVVPEGEKLPYFATQAPDWPERLTQFYTIFLEATSEDPQALESFAIPREAGQGFYALLEFLVHKGTGPALFLKGQVAGPLTAGLYLTDAEGRYAFYDPQLRDLIIKTTAMQARWQAKALGRRGLPVIIFVDDPALSAYGTSTHVALNREEAVEALKQVALEIKKVQGIPGAHSCSGVDWSIFFEAGFQIVSFDAYNYFDSLKVFAPQVENFLAKGGILAWGIVPTYEQAWKETRDTLSARLKHYLDELVKRGVTPKRLYQQALITPSCGTGVLEEDLARRIYQLTAEVSELMATKNKGG</sequence>
<dbReference type="OrthoDB" id="144815at2"/>
<evidence type="ECO:0000313" key="2">
    <source>
        <dbReference type="Proteomes" id="UP000192569"/>
    </source>
</evidence>
<organism evidence="1 2">
    <name type="scientific">Thermanaeromonas toyohensis ToBE</name>
    <dbReference type="NCBI Taxonomy" id="698762"/>
    <lineage>
        <taxon>Bacteria</taxon>
        <taxon>Bacillati</taxon>
        <taxon>Bacillota</taxon>
        <taxon>Clostridia</taxon>
        <taxon>Neomoorellales</taxon>
        <taxon>Neomoorellaceae</taxon>
        <taxon>Thermanaeromonas</taxon>
    </lineage>
</organism>
<protein>
    <recommendedName>
        <fullName evidence="3">Methionine synthase II (Cobalamin-independent)</fullName>
    </recommendedName>
</protein>
<gene>
    <name evidence="1" type="ORF">SAMN00808754_1004</name>
</gene>